<keyword evidence="1" id="KW-0175">Coiled coil</keyword>
<keyword evidence="3" id="KW-1133">Transmembrane helix</keyword>
<keyword evidence="3" id="KW-0472">Membrane</keyword>
<keyword evidence="3" id="KW-0812">Transmembrane</keyword>
<evidence type="ECO:0000256" key="2">
    <source>
        <dbReference type="SAM" id="MobiDB-lite"/>
    </source>
</evidence>
<sequence length="183" mass="20296">MKMVRKKNVSPKKRATIDRQQQQQQQRSQHQKKKKKTKRKTKSISSSKIKRRKVSFSSAIKQIGKRVVDQKPTTFGEAILVALREAQNLKKGVKKPPNRIVKIPKKGGILPLIPIFAGLSALGALSGGAAGIAKAVNDAKSAKQQLQESQRHNKMMEAVALGKGMFLKPYKTGMGLFLKPYIN</sequence>
<evidence type="ECO:0000256" key="3">
    <source>
        <dbReference type="SAM" id="Phobius"/>
    </source>
</evidence>
<name>A0A9P0LDP7_ACAOB</name>
<dbReference type="Proteomes" id="UP001152888">
    <property type="component" value="Unassembled WGS sequence"/>
</dbReference>
<reference evidence="4" key="1">
    <citation type="submission" date="2022-03" db="EMBL/GenBank/DDBJ databases">
        <authorList>
            <person name="Sayadi A."/>
        </authorList>
    </citation>
    <scope>NUCLEOTIDE SEQUENCE</scope>
</reference>
<evidence type="ECO:0000313" key="4">
    <source>
        <dbReference type="EMBL" id="CAH1991393.1"/>
    </source>
</evidence>
<gene>
    <name evidence="4" type="ORF">ACAOBT_LOCUS20233</name>
</gene>
<keyword evidence="5" id="KW-1185">Reference proteome</keyword>
<organism evidence="4 5">
    <name type="scientific">Acanthoscelides obtectus</name>
    <name type="common">Bean weevil</name>
    <name type="synonym">Bruchus obtectus</name>
    <dbReference type="NCBI Taxonomy" id="200917"/>
    <lineage>
        <taxon>Eukaryota</taxon>
        <taxon>Metazoa</taxon>
        <taxon>Ecdysozoa</taxon>
        <taxon>Arthropoda</taxon>
        <taxon>Hexapoda</taxon>
        <taxon>Insecta</taxon>
        <taxon>Pterygota</taxon>
        <taxon>Neoptera</taxon>
        <taxon>Endopterygota</taxon>
        <taxon>Coleoptera</taxon>
        <taxon>Polyphaga</taxon>
        <taxon>Cucujiformia</taxon>
        <taxon>Chrysomeloidea</taxon>
        <taxon>Chrysomelidae</taxon>
        <taxon>Bruchinae</taxon>
        <taxon>Bruchini</taxon>
        <taxon>Acanthoscelides</taxon>
    </lineage>
</organism>
<protein>
    <submittedName>
        <fullName evidence="4">Uncharacterized protein</fullName>
    </submittedName>
</protein>
<dbReference type="AlphaFoldDB" id="A0A9P0LDP7"/>
<feature type="coiled-coil region" evidence="1">
    <location>
        <begin position="132"/>
        <end position="159"/>
    </location>
</feature>
<proteinExistence type="predicted"/>
<feature type="compositionally biased region" description="Low complexity" evidence="2">
    <location>
        <begin position="19"/>
        <end position="28"/>
    </location>
</feature>
<evidence type="ECO:0000256" key="1">
    <source>
        <dbReference type="SAM" id="Coils"/>
    </source>
</evidence>
<accession>A0A9P0LDP7</accession>
<evidence type="ECO:0000313" key="5">
    <source>
        <dbReference type="Proteomes" id="UP001152888"/>
    </source>
</evidence>
<dbReference type="EMBL" id="CAKOFQ010007111">
    <property type="protein sequence ID" value="CAH1991393.1"/>
    <property type="molecule type" value="Genomic_DNA"/>
</dbReference>
<dbReference type="OrthoDB" id="6772554at2759"/>
<feature type="transmembrane region" description="Helical" evidence="3">
    <location>
        <begin position="109"/>
        <end position="133"/>
    </location>
</feature>
<feature type="region of interest" description="Disordered" evidence="2">
    <location>
        <begin position="1"/>
        <end position="51"/>
    </location>
</feature>
<feature type="compositionally biased region" description="Basic residues" evidence="2">
    <location>
        <begin position="1"/>
        <end position="14"/>
    </location>
</feature>
<comment type="caution">
    <text evidence="4">The sequence shown here is derived from an EMBL/GenBank/DDBJ whole genome shotgun (WGS) entry which is preliminary data.</text>
</comment>
<feature type="compositionally biased region" description="Basic residues" evidence="2">
    <location>
        <begin position="29"/>
        <end position="51"/>
    </location>
</feature>